<protein>
    <submittedName>
        <fullName evidence="2">Uncharacterized protein</fullName>
    </submittedName>
</protein>
<keyword evidence="3" id="KW-1185">Reference proteome</keyword>
<sequence>MPESPPHNHPRTSVSGGSGATPTPANNVGGGTGWGDTGFQKGGSHDPNEPREGFGHVEAANPRGTMGEALGLKEQKNHARDHFMQRIDDADGNVKPTTASGEPTCASEDHSFMTQKPGGSDTWPGWGTMRNVLAPKPGPSS</sequence>
<feature type="compositionally biased region" description="Polar residues" evidence="1">
    <location>
        <begin position="11"/>
        <end position="26"/>
    </location>
</feature>
<evidence type="ECO:0000256" key="1">
    <source>
        <dbReference type="SAM" id="MobiDB-lite"/>
    </source>
</evidence>
<feature type="compositionally biased region" description="Basic and acidic residues" evidence="1">
    <location>
        <begin position="43"/>
        <end position="55"/>
    </location>
</feature>
<dbReference type="EMBL" id="JAQIZZ010000008">
    <property type="protein sequence ID" value="KAJ5525391.1"/>
    <property type="molecule type" value="Genomic_DNA"/>
</dbReference>
<reference evidence="2 3" key="1">
    <citation type="journal article" date="2023" name="IMA Fungus">
        <title>Comparative genomic study of the Penicillium genus elucidates a diverse pangenome and 15 lateral gene transfer events.</title>
        <authorList>
            <person name="Petersen C."/>
            <person name="Sorensen T."/>
            <person name="Nielsen M.R."/>
            <person name="Sondergaard T.E."/>
            <person name="Sorensen J.L."/>
            <person name="Fitzpatrick D.A."/>
            <person name="Frisvad J.C."/>
            <person name="Nielsen K.L."/>
        </authorList>
    </citation>
    <scope>NUCLEOTIDE SEQUENCE [LARGE SCALE GENOMIC DNA]</scope>
    <source>
        <strain evidence="2 3">IBT 35679</strain>
    </source>
</reference>
<dbReference type="Proteomes" id="UP001220324">
    <property type="component" value="Unassembled WGS sequence"/>
</dbReference>
<feature type="region of interest" description="Disordered" evidence="1">
    <location>
        <begin position="1"/>
        <end position="141"/>
    </location>
</feature>
<dbReference type="AlphaFoldDB" id="A0AAD6CLE6"/>
<name>A0AAD6CLE6_9EURO</name>
<feature type="compositionally biased region" description="Basic and acidic residues" evidence="1">
    <location>
        <begin position="71"/>
        <end position="89"/>
    </location>
</feature>
<evidence type="ECO:0000313" key="3">
    <source>
        <dbReference type="Proteomes" id="UP001220324"/>
    </source>
</evidence>
<proteinExistence type="predicted"/>
<organism evidence="2 3">
    <name type="scientific">Penicillium frequentans</name>
    <dbReference type="NCBI Taxonomy" id="3151616"/>
    <lineage>
        <taxon>Eukaryota</taxon>
        <taxon>Fungi</taxon>
        <taxon>Dikarya</taxon>
        <taxon>Ascomycota</taxon>
        <taxon>Pezizomycotina</taxon>
        <taxon>Eurotiomycetes</taxon>
        <taxon>Eurotiomycetidae</taxon>
        <taxon>Eurotiales</taxon>
        <taxon>Aspergillaceae</taxon>
        <taxon>Penicillium</taxon>
    </lineage>
</organism>
<comment type="caution">
    <text evidence="2">The sequence shown here is derived from an EMBL/GenBank/DDBJ whole genome shotgun (WGS) entry which is preliminary data.</text>
</comment>
<evidence type="ECO:0000313" key="2">
    <source>
        <dbReference type="EMBL" id="KAJ5525391.1"/>
    </source>
</evidence>
<gene>
    <name evidence="2" type="ORF">N7494_012041</name>
</gene>
<accession>A0AAD6CLE6</accession>